<keyword evidence="15 26" id="KW-0472">Membrane</keyword>
<proteinExistence type="inferred from homology"/>
<dbReference type="PIRSF" id="PIRSF002799">
    <property type="entry name" value="PBP_1b"/>
    <property type="match status" value="1"/>
</dbReference>
<evidence type="ECO:0000256" key="5">
    <source>
        <dbReference type="ARBA" id="ARBA00007739"/>
    </source>
</evidence>
<feature type="active site" description="Acyl-ester intermediate; for transpeptidase activity" evidence="24">
    <location>
        <position position="477"/>
    </location>
</feature>
<dbReference type="SUPFAM" id="SSF53955">
    <property type="entry name" value="Lysozyme-like"/>
    <property type="match status" value="1"/>
</dbReference>
<evidence type="ECO:0000256" key="8">
    <source>
        <dbReference type="ARBA" id="ARBA00022645"/>
    </source>
</evidence>
<dbReference type="InterPro" id="IPR023346">
    <property type="entry name" value="Lysozyme-like_dom_sf"/>
</dbReference>
<dbReference type="GO" id="GO:0030288">
    <property type="term" value="C:outer membrane-bounded periplasmic space"/>
    <property type="evidence" value="ECO:0007669"/>
    <property type="project" value="TreeGrafter"/>
</dbReference>
<comment type="caution">
    <text evidence="30">The sequence shown here is derived from an EMBL/GenBank/DDBJ whole genome shotgun (WGS) entry which is preliminary data.</text>
</comment>
<dbReference type="GO" id="GO:0071555">
    <property type="term" value="P:cell wall organization"/>
    <property type="evidence" value="ECO:0007669"/>
    <property type="project" value="UniProtKB-UniRule"/>
</dbReference>
<evidence type="ECO:0000256" key="2">
    <source>
        <dbReference type="ARBA" id="ARBA00004236"/>
    </source>
</evidence>
<dbReference type="GO" id="GO:0008360">
    <property type="term" value="P:regulation of cell shape"/>
    <property type="evidence" value="ECO:0007669"/>
    <property type="project" value="UniProtKB-UniRule"/>
</dbReference>
<keyword evidence="13 23" id="KW-0133">Cell shape</keyword>
<evidence type="ECO:0000256" key="13">
    <source>
        <dbReference type="ARBA" id="ARBA00022960"/>
    </source>
</evidence>
<dbReference type="InterPro" id="IPR050396">
    <property type="entry name" value="Glycosyltr_51/Transpeptidase"/>
</dbReference>
<dbReference type="Gene3D" id="3.40.710.10">
    <property type="entry name" value="DD-peptidase/beta-lactamase superfamily"/>
    <property type="match status" value="1"/>
</dbReference>
<name>A0A081N2K5_9GAMM</name>
<gene>
    <name evidence="30" type="ORF">GZ77_19525</name>
</gene>
<dbReference type="Proteomes" id="UP000028006">
    <property type="component" value="Unassembled WGS sequence"/>
</dbReference>
<feature type="domain" description="Bifunctional transglycosylase second" evidence="29">
    <location>
        <begin position="84"/>
        <end position="167"/>
    </location>
</feature>
<dbReference type="InterPro" id="IPR012338">
    <property type="entry name" value="Beta-lactam/transpept-like"/>
</dbReference>
<keyword evidence="8" id="KW-0121">Carboxypeptidase</keyword>
<evidence type="ECO:0000259" key="29">
    <source>
        <dbReference type="Pfam" id="PF14814"/>
    </source>
</evidence>
<keyword evidence="11 23" id="KW-0808">Transferase</keyword>
<dbReference type="Pfam" id="PF00912">
    <property type="entry name" value="Transgly"/>
    <property type="match status" value="1"/>
</dbReference>
<evidence type="ECO:0000256" key="19">
    <source>
        <dbReference type="ARBA" id="ARBA00032454"/>
    </source>
</evidence>
<feature type="compositionally biased region" description="Basic residues" evidence="25">
    <location>
        <begin position="11"/>
        <end position="21"/>
    </location>
</feature>
<feature type="transmembrane region" description="Helical" evidence="26">
    <location>
        <begin position="36"/>
        <end position="58"/>
    </location>
</feature>
<comment type="subcellular location">
    <subcellularLocation>
        <location evidence="2">Cell membrane</location>
    </subcellularLocation>
</comment>
<keyword evidence="9" id="KW-0645">Protease</keyword>
<evidence type="ECO:0000256" key="15">
    <source>
        <dbReference type="ARBA" id="ARBA00023136"/>
    </source>
</evidence>
<keyword evidence="14 23" id="KW-0573">Peptidoglycan synthesis</keyword>
<evidence type="ECO:0000313" key="31">
    <source>
        <dbReference type="Proteomes" id="UP000028006"/>
    </source>
</evidence>
<keyword evidence="26" id="KW-1133">Transmembrane helix</keyword>
<dbReference type="SUPFAM" id="SSF56601">
    <property type="entry name" value="beta-lactamase/transpeptidase-like"/>
    <property type="match status" value="1"/>
</dbReference>
<evidence type="ECO:0000256" key="21">
    <source>
        <dbReference type="ARBA" id="ARBA00049902"/>
    </source>
</evidence>
<dbReference type="Gene3D" id="1.10.3810.10">
    <property type="entry name" value="Biosynthetic peptidoglycan transglycosylase-like"/>
    <property type="match status" value="1"/>
</dbReference>
<evidence type="ECO:0000256" key="25">
    <source>
        <dbReference type="SAM" id="MobiDB-lite"/>
    </source>
</evidence>
<evidence type="ECO:0000259" key="28">
    <source>
        <dbReference type="Pfam" id="PF00912"/>
    </source>
</evidence>
<evidence type="ECO:0000256" key="1">
    <source>
        <dbReference type="ARBA" id="ARBA00002624"/>
    </source>
</evidence>
<feature type="region of interest" description="Disordered" evidence="25">
    <location>
        <begin position="1"/>
        <end position="29"/>
    </location>
</feature>
<dbReference type="UniPathway" id="UPA00219"/>
<keyword evidence="17" id="KW-0511">Multifunctional enzyme</keyword>
<feature type="active site" description="Proton donor; for transglycosylase activity" evidence="24">
    <location>
        <position position="203"/>
    </location>
</feature>
<evidence type="ECO:0000256" key="22">
    <source>
        <dbReference type="NCBIfam" id="TIGR02071"/>
    </source>
</evidence>
<feature type="domain" description="Glycosyl transferase family 51" evidence="28">
    <location>
        <begin position="179"/>
        <end position="350"/>
    </location>
</feature>
<protein>
    <recommendedName>
        <fullName evidence="6 22">Penicillin-binding protein 1B</fullName>
        <shortName evidence="23">PBP-1b</shortName>
        <shortName evidence="23">PBP1b</shortName>
    </recommendedName>
    <alternativeName>
        <fullName evidence="19 23">Murein polymerase</fullName>
    </alternativeName>
</protein>
<dbReference type="InterPro" id="IPR011813">
    <property type="entry name" value="PBP_1b"/>
</dbReference>
<evidence type="ECO:0000256" key="24">
    <source>
        <dbReference type="PIRSR" id="PIRSR002799-1"/>
    </source>
</evidence>
<dbReference type="InterPro" id="IPR036950">
    <property type="entry name" value="PBP_transglycosylase"/>
</dbReference>
<evidence type="ECO:0000256" key="12">
    <source>
        <dbReference type="ARBA" id="ARBA00022801"/>
    </source>
</evidence>
<organism evidence="30 31">
    <name type="scientific">Endozoicomonas montiporae</name>
    <dbReference type="NCBI Taxonomy" id="1027273"/>
    <lineage>
        <taxon>Bacteria</taxon>
        <taxon>Pseudomonadati</taxon>
        <taxon>Pseudomonadota</taxon>
        <taxon>Gammaproteobacteria</taxon>
        <taxon>Oceanospirillales</taxon>
        <taxon>Endozoicomonadaceae</taxon>
        <taxon>Endozoicomonas</taxon>
    </lineage>
</organism>
<dbReference type="eggNOG" id="COG0744">
    <property type="taxonomic scope" value="Bacteria"/>
</dbReference>
<dbReference type="InterPro" id="IPR001460">
    <property type="entry name" value="PCN-bd_Tpept"/>
</dbReference>
<dbReference type="Pfam" id="PF00905">
    <property type="entry name" value="Transpeptidase"/>
    <property type="match status" value="1"/>
</dbReference>
<evidence type="ECO:0000256" key="3">
    <source>
        <dbReference type="ARBA" id="ARBA00004752"/>
    </source>
</evidence>
<dbReference type="GO" id="GO:0046677">
    <property type="term" value="P:response to antibiotic"/>
    <property type="evidence" value="ECO:0007669"/>
    <property type="project" value="UniProtKB-UniRule"/>
</dbReference>
<evidence type="ECO:0000256" key="10">
    <source>
        <dbReference type="ARBA" id="ARBA00022676"/>
    </source>
</evidence>
<comment type="catalytic activity">
    <reaction evidence="20">
        <text>Preferential cleavage: (Ac)2-L-Lys-D-Ala-|-D-Ala. Also transpeptidation of peptidyl-alanyl moieties that are N-acyl substituents of D-alanine.</text>
        <dbReference type="EC" id="3.4.16.4"/>
    </reaction>
</comment>
<dbReference type="EMBL" id="JOKG01000004">
    <property type="protein sequence ID" value="KEQ12678.1"/>
    <property type="molecule type" value="Genomic_DNA"/>
</dbReference>
<comment type="catalytic activity">
    <reaction evidence="21">
        <text>[GlcNAc-(1-&gt;4)-Mur2Ac(oyl-L-Ala-gamma-D-Glu-L-Lys-D-Ala-D-Ala)](n)-di-trans,octa-cis-undecaprenyl diphosphate + beta-D-GlcNAc-(1-&gt;4)-Mur2Ac(oyl-L-Ala-gamma-D-Glu-L-Lys-D-Ala-D-Ala)-di-trans,octa-cis-undecaprenyl diphosphate = [GlcNAc-(1-&gt;4)-Mur2Ac(oyl-L-Ala-gamma-D-Glu-L-Lys-D-Ala-D-Ala)](n+1)-di-trans,octa-cis-undecaprenyl diphosphate + di-trans,octa-cis-undecaprenyl diphosphate + H(+)</text>
        <dbReference type="Rhea" id="RHEA:23708"/>
        <dbReference type="Rhea" id="RHEA-COMP:9602"/>
        <dbReference type="Rhea" id="RHEA-COMP:9603"/>
        <dbReference type="ChEBI" id="CHEBI:15378"/>
        <dbReference type="ChEBI" id="CHEBI:58405"/>
        <dbReference type="ChEBI" id="CHEBI:60033"/>
        <dbReference type="ChEBI" id="CHEBI:78435"/>
        <dbReference type="EC" id="2.4.99.28"/>
    </reaction>
</comment>
<dbReference type="FunFam" id="1.10.3810.10:FF:000001">
    <property type="entry name" value="Penicillin-binding protein 1A"/>
    <property type="match status" value="1"/>
</dbReference>
<keyword evidence="18 23" id="KW-0961">Cell wall biogenesis/degradation</keyword>
<evidence type="ECO:0000256" key="9">
    <source>
        <dbReference type="ARBA" id="ARBA00022670"/>
    </source>
</evidence>
<dbReference type="GO" id="GO:0009274">
    <property type="term" value="C:peptidoglycan-based cell wall"/>
    <property type="evidence" value="ECO:0007669"/>
    <property type="project" value="UniProtKB-UniRule"/>
</dbReference>
<accession>A0A081N2K5</accession>
<dbReference type="GO" id="GO:0009252">
    <property type="term" value="P:peptidoglycan biosynthetic process"/>
    <property type="evidence" value="ECO:0007669"/>
    <property type="project" value="UniProtKB-UniRule"/>
</dbReference>
<reference evidence="30 31" key="1">
    <citation type="submission" date="2014-06" db="EMBL/GenBank/DDBJ databases">
        <title>Whole Genome Sequences of Three Symbiotic Endozoicomonas Bacteria.</title>
        <authorList>
            <person name="Neave M.J."/>
            <person name="Apprill A."/>
            <person name="Voolstra C.R."/>
        </authorList>
    </citation>
    <scope>NUCLEOTIDE SEQUENCE [LARGE SCALE GENOMIC DNA]</scope>
    <source>
        <strain evidence="30 31">LMG 24815</strain>
    </source>
</reference>
<comment type="function">
    <text evidence="1 23">Cell wall formation. Synthesis of cross-linked peptidoglycan from the lipid intermediates. The enzyme has a penicillin-insensitive transglycosylase N-terminal domain (formation of linear glycan strands) and a penicillin-sensitive transpeptidase C-terminal domain (cross-linking of the peptide subunits).</text>
</comment>
<evidence type="ECO:0000256" key="20">
    <source>
        <dbReference type="ARBA" id="ARBA00034000"/>
    </source>
</evidence>
<evidence type="ECO:0000256" key="6">
    <source>
        <dbReference type="ARBA" id="ARBA00018637"/>
    </source>
</evidence>
<dbReference type="GO" id="GO:0008658">
    <property type="term" value="F:penicillin binding"/>
    <property type="evidence" value="ECO:0007669"/>
    <property type="project" value="UniProtKB-UniRule"/>
</dbReference>
<evidence type="ECO:0000313" key="30">
    <source>
        <dbReference type="EMBL" id="KEQ12678.1"/>
    </source>
</evidence>
<keyword evidence="31" id="KW-1185">Reference proteome</keyword>
<evidence type="ECO:0000256" key="16">
    <source>
        <dbReference type="ARBA" id="ARBA00023251"/>
    </source>
</evidence>
<dbReference type="GO" id="GO:0006508">
    <property type="term" value="P:proteolysis"/>
    <property type="evidence" value="ECO:0007669"/>
    <property type="project" value="UniProtKB-KW"/>
</dbReference>
<feature type="domain" description="Penicillin-binding protein transpeptidase" evidence="27">
    <location>
        <begin position="439"/>
        <end position="678"/>
    </location>
</feature>
<keyword evidence="12" id="KW-0378">Hydrolase</keyword>
<evidence type="ECO:0000259" key="27">
    <source>
        <dbReference type="Pfam" id="PF00905"/>
    </source>
</evidence>
<evidence type="ECO:0000256" key="17">
    <source>
        <dbReference type="ARBA" id="ARBA00023268"/>
    </source>
</evidence>
<sequence>MVASNKESPQKKTKRSGRKKSTPSSQQEPSDRFQRWGLFLFKLCICGFAVFMAFVVYLDAVVIQKFEGKKWAIPAKVYARPVELYEGRLLKPDELQAQLRRQGYQPVTTVRRPGTFARTGNEFIIYSRGFHFPDGTESSRYAHVSFNSYRVISLTNRKQQPLPLLRLDPQPVGGIYPASYEDRLLIRLEQAPKYLVPALMAIEDRDFYEHRGISLTSIARALLVNVRAGGVVQGGSTLTQQLVKNFYLSNERTLTRKAQEAIMSLLLELHYSKDEILETYLNEVYLGQQGRRAIHGFGLASQFYFAQPIQELSLARTALLVGIVRGPSFYDPRRFPERAKQRRNLVLDVMANEGLVSRAEAERSKKLPLGIVSREQMRTNAFPAYLDVVKDQLRQDYAERDLTSEGLRIFTNMDPIIQREAQISLTRTVSAINKDKLQGAMVVTSAQTGDLLAVVGDKTPGYVGFNRAVDARRPVGSLLKPAIYLTALEQPGRYTLTTPVKDLPIKVRDGRGGYWEPGNYDGKSRGEVPLYEALARSFNQAATHTGMDVGVPNVLKTIKRLGVERPLPNYPSVLLGAASLTPMDVAAMYQTIASGGFRMPLRAIDAVVDASGKPLRRYSLSVERVVDPAPMELLRRSMVSVMREGTGRRAYWSMSQDMDLAGKSGTTNDSRDSWFAGFSGNLMAVTWLGNDDNSSTGLSGSNGALRVWVDLMQRTPISGVQPLSSDRLEYVWVQPQSHLRSSQSCEGARLLPYIKGSAPVLSDSCGESVQDNSGFFDTLKSWFE</sequence>
<keyword evidence="26" id="KW-0812">Transmembrane</keyword>
<dbReference type="NCBIfam" id="TIGR02071">
    <property type="entry name" value="PBP_1b"/>
    <property type="match status" value="1"/>
</dbReference>
<dbReference type="InterPro" id="IPR028166">
    <property type="entry name" value="UB2H"/>
</dbReference>
<dbReference type="PANTHER" id="PTHR32282:SF11">
    <property type="entry name" value="PENICILLIN-BINDING PROTEIN 1B"/>
    <property type="match status" value="1"/>
</dbReference>
<evidence type="ECO:0000256" key="4">
    <source>
        <dbReference type="ARBA" id="ARBA00007090"/>
    </source>
</evidence>
<comment type="similarity">
    <text evidence="4 23">In the C-terminal section; belongs to the transpeptidase family.</text>
</comment>
<dbReference type="GO" id="GO:0009002">
    <property type="term" value="F:serine-type D-Ala-D-Ala carboxypeptidase activity"/>
    <property type="evidence" value="ECO:0007669"/>
    <property type="project" value="UniProtKB-EC"/>
</dbReference>
<keyword evidence="10 23" id="KW-0328">Glycosyltransferase</keyword>
<evidence type="ECO:0000256" key="7">
    <source>
        <dbReference type="ARBA" id="ARBA00022475"/>
    </source>
</evidence>
<dbReference type="GO" id="GO:0008955">
    <property type="term" value="F:peptidoglycan glycosyltransferase activity"/>
    <property type="evidence" value="ECO:0007669"/>
    <property type="project" value="UniProtKB-UniRule"/>
</dbReference>
<evidence type="ECO:0000256" key="26">
    <source>
        <dbReference type="SAM" id="Phobius"/>
    </source>
</evidence>
<evidence type="ECO:0000256" key="23">
    <source>
        <dbReference type="PIRNR" id="PIRNR002799"/>
    </source>
</evidence>
<evidence type="ECO:0000256" key="18">
    <source>
        <dbReference type="ARBA" id="ARBA00023316"/>
    </source>
</evidence>
<keyword evidence="7" id="KW-1003">Cell membrane</keyword>
<dbReference type="Gene3D" id="3.30.2060.10">
    <property type="entry name" value="Penicillin-binding protein 1b domain"/>
    <property type="match status" value="1"/>
</dbReference>
<dbReference type="Pfam" id="PF14814">
    <property type="entry name" value="UB2H"/>
    <property type="match status" value="1"/>
</dbReference>
<evidence type="ECO:0000256" key="11">
    <source>
        <dbReference type="ARBA" id="ARBA00022679"/>
    </source>
</evidence>
<dbReference type="AlphaFoldDB" id="A0A081N2K5"/>
<dbReference type="PANTHER" id="PTHR32282">
    <property type="entry name" value="BINDING PROTEIN TRANSPEPTIDASE, PUTATIVE-RELATED"/>
    <property type="match status" value="1"/>
</dbReference>
<dbReference type="GO" id="GO:0005886">
    <property type="term" value="C:plasma membrane"/>
    <property type="evidence" value="ECO:0007669"/>
    <property type="project" value="UniProtKB-SubCell"/>
</dbReference>
<evidence type="ECO:0000256" key="14">
    <source>
        <dbReference type="ARBA" id="ARBA00022984"/>
    </source>
</evidence>
<dbReference type="RefSeq" id="WP_082212283.1">
    <property type="nucleotide sequence ID" value="NZ_JOKG01000004.1"/>
</dbReference>
<dbReference type="InterPro" id="IPR001264">
    <property type="entry name" value="Glyco_trans_51"/>
</dbReference>
<comment type="similarity">
    <text evidence="5 23">In the N-terminal section; belongs to the glycosyltransferase 51 family.</text>
</comment>
<comment type="pathway">
    <text evidence="3 23">Cell wall biogenesis; peptidoglycan biosynthesis.</text>
</comment>
<keyword evidence="16" id="KW-0046">Antibiotic resistance</keyword>